<accession>A0A4C1V0I6</accession>
<proteinExistence type="predicted"/>
<comment type="caution">
    <text evidence="1">The sequence shown here is derived from an EMBL/GenBank/DDBJ whole genome shotgun (WGS) entry which is preliminary data.</text>
</comment>
<name>A0A4C1V0I6_EUMVA</name>
<dbReference type="EMBL" id="BGZK01000250">
    <property type="protein sequence ID" value="GBP31722.1"/>
    <property type="molecule type" value="Genomic_DNA"/>
</dbReference>
<evidence type="ECO:0000313" key="1">
    <source>
        <dbReference type="EMBL" id="GBP31722.1"/>
    </source>
</evidence>
<dbReference type="Proteomes" id="UP000299102">
    <property type="component" value="Unassembled WGS sequence"/>
</dbReference>
<protein>
    <submittedName>
        <fullName evidence="1">Uncharacterized protein</fullName>
    </submittedName>
</protein>
<sequence length="120" mass="13648">MGYLGSFQEGMGNLMSGPPELLLAERNSTAETATSHLYSIFDIKKKNPLDVHIQIYVFHKTRAEDAIILHVKHILRYGPSRRERCEPTCTPHRALEPRVSYLVRPQPARTGHQHQSAKCT</sequence>
<organism evidence="1 2">
    <name type="scientific">Eumeta variegata</name>
    <name type="common">Bagworm moth</name>
    <name type="synonym">Eumeta japonica</name>
    <dbReference type="NCBI Taxonomy" id="151549"/>
    <lineage>
        <taxon>Eukaryota</taxon>
        <taxon>Metazoa</taxon>
        <taxon>Ecdysozoa</taxon>
        <taxon>Arthropoda</taxon>
        <taxon>Hexapoda</taxon>
        <taxon>Insecta</taxon>
        <taxon>Pterygota</taxon>
        <taxon>Neoptera</taxon>
        <taxon>Endopterygota</taxon>
        <taxon>Lepidoptera</taxon>
        <taxon>Glossata</taxon>
        <taxon>Ditrysia</taxon>
        <taxon>Tineoidea</taxon>
        <taxon>Psychidae</taxon>
        <taxon>Oiketicinae</taxon>
        <taxon>Eumeta</taxon>
    </lineage>
</organism>
<gene>
    <name evidence="1" type="ORF">EVAR_4958_1</name>
</gene>
<evidence type="ECO:0000313" key="2">
    <source>
        <dbReference type="Proteomes" id="UP000299102"/>
    </source>
</evidence>
<dbReference type="AlphaFoldDB" id="A0A4C1V0I6"/>
<reference evidence="1 2" key="1">
    <citation type="journal article" date="2019" name="Commun. Biol.">
        <title>The bagworm genome reveals a unique fibroin gene that provides high tensile strength.</title>
        <authorList>
            <person name="Kono N."/>
            <person name="Nakamura H."/>
            <person name="Ohtoshi R."/>
            <person name="Tomita M."/>
            <person name="Numata K."/>
            <person name="Arakawa K."/>
        </authorList>
    </citation>
    <scope>NUCLEOTIDE SEQUENCE [LARGE SCALE GENOMIC DNA]</scope>
</reference>
<keyword evidence="2" id="KW-1185">Reference proteome</keyword>